<evidence type="ECO:0000256" key="1">
    <source>
        <dbReference type="ARBA" id="ARBA00022737"/>
    </source>
</evidence>
<dbReference type="PANTHER" id="PTHR44858:SF1">
    <property type="entry name" value="UDP-N-ACETYLGLUCOSAMINE--PEPTIDE N-ACETYLGLUCOSAMINYLTRANSFERASE SPINDLY-RELATED"/>
    <property type="match status" value="1"/>
</dbReference>
<dbReference type="SMART" id="SM00028">
    <property type="entry name" value="TPR"/>
    <property type="match status" value="8"/>
</dbReference>
<dbReference type="EMBL" id="CP003653">
    <property type="protein sequence ID" value="AFZ36933.1"/>
    <property type="molecule type" value="Genomic_DNA"/>
</dbReference>
<dbReference type="GO" id="GO:0009279">
    <property type="term" value="C:cell outer membrane"/>
    <property type="evidence" value="ECO:0007669"/>
    <property type="project" value="TreeGrafter"/>
</dbReference>
<dbReference type="KEGG" id="scs:Sta7437_3430"/>
<feature type="repeat" description="TPR" evidence="3">
    <location>
        <begin position="207"/>
        <end position="240"/>
    </location>
</feature>
<evidence type="ECO:0000256" key="2">
    <source>
        <dbReference type="ARBA" id="ARBA00022803"/>
    </source>
</evidence>
<feature type="repeat" description="TPR" evidence="3">
    <location>
        <begin position="275"/>
        <end position="308"/>
    </location>
</feature>
<dbReference type="STRING" id="111780.Sta7437_3430"/>
<sequence length="515" mass="58255">MEQSLLQQGKEKARQQNYQGAIADFDQVIRLNPYLAEAYFRRGLAYDRLTNFHQAVFDYTEAISRGYRLADVYYARALVRFQLQNFIGAKEDVEAAILANPKYASAYFLKGKIEQKMAMKELAITSFKQAANLYLEAKDVNNCRICLDKIKQLQSSSIELSASQSSSLNVFPSQEEMFTQILQKAEGNPMGAIEDLNWVIKADAQDARAYCCRGMIKSKIGDRQGAIADLNQALQIEPQQLIARRHRGQLRYQLGDIVGALADFEQALTINPQDEVSCIGRGNVRSAMGNYEAAIADFDRAIAINPDNPHVYVSRAQAYAHQEEIAKAIADWQTAASKFVLKADWQNYQKTLASLQKFNSGSSQPQEANSCNFAFLETIAPELLTLAILAEQYYLSDPVTCIITVKQFAQLLAQSVVSKVQLYSLVSESQLELLSRLVYSGVLSQKIYYLFSEIERTGQQTTHHYLGARDHRERTSRHKALKQLQAAREISVWFYRNFGGEPHFQPEPFIPPDRF</sequence>
<feature type="repeat" description="TPR" evidence="3">
    <location>
        <begin position="2"/>
        <end position="35"/>
    </location>
</feature>
<dbReference type="eggNOG" id="COG0457">
    <property type="taxonomic scope" value="Bacteria"/>
</dbReference>
<keyword evidence="1" id="KW-0677">Repeat</keyword>
<dbReference type="PANTHER" id="PTHR44858">
    <property type="entry name" value="TETRATRICOPEPTIDE REPEAT PROTEIN 6"/>
    <property type="match status" value="1"/>
</dbReference>
<dbReference type="Pfam" id="PF13181">
    <property type="entry name" value="TPR_8"/>
    <property type="match status" value="1"/>
</dbReference>
<dbReference type="PATRIC" id="fig|111780.3.peg.3555"/>
<dbReference type="InterPro" id="IPR019734">
    <property type="entry name" value="TPR_rpt"/>
</dbReference>
<dbReference type="SUPFAM" id="SSF48452">
    <property type="entry name" value="TPR-like"/>
    <property type="match status" value="2"/>
</dbReference>
<keyword evidence="2 3" id="KW-0802">TPR repeat</keyword>
<dbReference type="GO" id="GO:0046813">
    <property type="term" value="P:receptor-mediated virion attachment to host cell"/>
    <property type="evidence" value="ECO:0007669"/>
    <property type="project" value="TreeGrafter"/>
</dbReference>
<dbReference type="Proteomes" id="UP000010473">
    <property type="component" value="Chromosome"/>
</dbReference>
<dbReference type="AlphaFoldDB" id="K9XWM5"/>
<accession>K9XWM5</accession>
<dbReference type="InterPro" id="IPR050498">
    <property type="entry name" value="Ycf3"/>
</dbReference>
<dbReference type="Pfam" id="PF13371">
    <property type="entry name" value="TPR_9"/>
    <property type="match status" value="1"/>
</dbReference>
<dbReference type="InterPro" id="IPR011990">
    <property type="entry name" value="TPR-like_helical_dom_sf"/>
</dbReference>
<dbReference type="Gene3D" id="1.25.40.10">
    <property type="entry name" value="Tetratricopeptide repeat domain"/>
    <property type="match status" value="4"/>
</dbReference>
<feature type="repeat" description="TPR" evidence="3">
    <location>
        <begin position="241"/>
        <end position="274"/>
    </location>
</feature>
<proteinExistence type="predicted"/>
<dbReference type="PROSITE" id="PS50005">
    <property type="entry name" value="TPR"/>
    <property type="match status" value="4"/>
</dbReference>
<evidence type="ECO:0000256" key="3">
    <source>
        <dbReference type="PROSITE-ProRule" id="PRU00339"/>
    </source>
</evidence>
<gene>
    <name evidence="4" type="ordered locus">Sta7437_3430</name>
</gene>
<organism evidence="4 5">
    <name type="scientific">Stanieria cyanosphaera (strain ATCC 29371 / PCC 7437)</name>
    <dbReference type="NCBI Taxonomy" id="111780"/>
    <lineage>
        <taxon>Bacteria</taxon>
        <taxon>Bacillati</taxon>
        <taxon>Cyanobacteriota</taxon>
        <taxon>Cyanophyceae</taxon>
        <taxon>Pleurocapsales</taxon>
        <taxon>Dermocarpellaceae</taxon>
        <taxon>Stanieria</taxon>
    </lineage>
</organism>
<reference evidence="5" key="1">
    <citation type="journal article" date="2013" name="Proc. Natl. Acad. Sci. U.S.A.">
        <title>Improving the coverage of the cyanobacterial phylum using diversity-driven genome sequencing.</title>
        <authorList>
            <person name="Shih P.M."/>
            <person name="Wu D."/>
            <person name="Latifi A."/>
            <person name="Axen S.D."/>
            <person name="Fewer D.P."/>
            <person name="Talla E."/>
            <person name="Calteau A."/>
            <person name="Cai F."/>
            <person name="Tandeau de Marsac N."/>
            <person name="Rippka R."/>
            <person name="Herdman M."/>
            <person name="Sivonen K."/>
            <person name="Coursin T."/>
            <person name="Laurent T."/>
            <person name="Goodwin L."/>
            <person name="Nolan M."/>
            <person name="Davenport K.W."/>
            <person name="Han C.S."/>
            <person name="Rubin E.M."/>
            <person name="Eisen J.A."/>
            <person name="Woyke T."/>
            <person name="Gugger M."/>
            <person name="Kerfeld C.A."/>
        </authorList>
    </citation>
    <scope>NUCLEOTIDE SEQUENCE [LARGE SCALE GENOMIC DNA]</scope>
    <source>
        <strain evidence="5">ATCC 29371 / PCC 7437</strain>
    </source>
</reference>
<evidence type="ECO:0000313" key="4">
    <source>
        <dbReference type="EMBL" id="AFZ36933.1"/>
    </source>
</evidence>
<keyword evidence="5" id="KW-1185">Reference proteome</keyword>
<dbReference type="OrthoDB" id="9815040at2"/>
<dbReference type="Pfam" id="PF13414">
    <property type="entry name" value="TPR_11"/>
    <property type="match status" value="2"/>
</dbReference>
<evidence type="ECO:0000313" key="5">
    <source>
        <dbReference type="Proteomes" id="UP000010473"/>
    </source>
</evidence>
<dbReference type="HOGENOM" id="CLU_528827_0_0_3"/>
<dbReference type="RefSeq" id="WP_015194595.1">
    <property type="nucleotide sequence ID" value="NC_019748.1"/>
</dbReference>
<name>K9XWM5_STAC7</name>
<protein>
    <submittedName>
        <fullName evidence="4">Tetratricopeptide TPR_1 repeat-containing protein</fullName>
    </submittedName>
</protein>